<dbReference type="VEuPathDB" id="MicrosporidiaDB:NEQG_00161"/>
<reference evidence="2" key="1">
    <citation type="submission" date="2011-01" db="EMBL/GenBank/DDBJ databases">
        <title>The Genome Sequence of Nematocida parisii strain ERTm3.</title>
        <authorList>
            <consortium name="The Broad Institute Genome Sequencing Platform"/>
            <consortium name="The Broad Institute Genome Sequencing Center for Infectious Disease"/>
            <person name="Cuomo C."/>
            <person name="Troemel E."/>
            <person name="Young S.K."/>
            <person name="Zeng Q."/>
            <person name="Gargeya S."/>
            <person name="Fitzgerald M."/>
            <person name="Haas B."/>
            <person name="Abouelleil A."/>
            <person name="Alvarado L."/>
            <person name="Arachchi H.M."/>
            <person name="Berlin A."/>
            <person name="Chapman S.B."/>
            <person name="Gearin G."/>
            <person name="Goldberg J."/>
            <person name="Griggs A."/>
            <person name="Gujja S."/>
            <person name="Hansen M."/>
            <person name="Heiman D."/>
            <person name="Howarth C."/>
            <person name="Larimer J."/>
            <person name="Lui A."/>
            <person name="MacDonald P.J.P."/>
            <person name="McCowen C."/>
            <person name="Montmayeur A."/>
            <person name="Murphy C."/>
            <person name="Neiman D."/>
            <person name="Pearson M."/>
            <person name="Priest M."/>
            <person name="Roberts A."/>
            <person name="Saif S."/>
            <person name="Shea T."/>
            <person name="Sisk P."/>
            <person name="Stolte C."/>
            <person name="Sykes S."/>
            <person name="Wortman J."/>
            <person name="Nusbaum C."/>
            <person name="Birren B."/>
        </authorList>
    </citation>
    <scope>NUCLEOTIDE SEQUENCE</scope>
    <source>
        <strain evidence="2">ERTm3</strain>
    </source>
</reference>
<dbReference type="InParanoid" id="I3EJJ4"/>
<sequence length="64" mass="7235">MGPARTRRNQAYVNRTSRNQAYVNRTRRNQAYVDSQALAPLSEPVEDSSGMERPSHDDPSTLTN</sequence>
<feature type="compositionally biased region" description="Basic and acidic residues" evidence="1">
    <location>
        <begin position="53"/>
        <end position="64"/>
    </location>
</feature>
<organism evidence="2 3">
    <name type="scientific">Nematocida parisii (strain ERTm3)</name>
    <name type="common">Nematode killer fungus</name>
    <dbReference type="NCBI Taxonomy" id="935791"/>
    <lineage>
        <taxon>Eukaryota</taxon>
        <taxon>Fungi</taxon>
        <taxon>Fungi incertae sedis</taxon>
        <taxon>Microsporidia</taxon>
        <taxon>Nematocida</taxon>
    </lineage>
</organism>
<evidence type="ECO:0000256" key="1">
    <source>
        <dbReference type="SAM" id="MobiDB-lite"/>
    </source>
</evidence>
<dbReference type="Proteomes" id="UP000002872">
    <property type="component" value="Unassembled WGS sequence"/>
</dbReference>
<dbReference type="EMBL" id="GL870876">
    <property type="protein sequence ID" value="EIJ89391.1"/>
    <property type="molecule type" value="Genomic_DNA"/>
</dbReference>
<feature type="region of interest" description="Disordered" evidence="1">
    <location>
        <begin position="1"/>
        <end position="64"/>
    </location>
</feature>
<evidence type="ECO:0000313" key="3">
    <source>
        <dbReference type="Proteomes" id="UP000002872"/>
    </source>
</evidence>
<proteinExistence type="predicted"/>
<keyword evidence="3" id="KW-1185">Reference proteome</keyword>
<accession>I3EJJ4</accession>
<name>I3EJJ4_NEMP3</name>
<evidence type="ECO:0000313" key="2">
    <source>
        <dbReference type="EMBL" id="EIJ89391.1"/>
    </source>
</evidence>
<gene>
    <name evidence="2" type="ORF">NEQG_00161</name>
</gene>
<feature type="compositionally biased region" description="Polar residues" evidence="1">
    <location>
        <begin position="9"/>
        <end position="23"/>
    </location>
</feature>
<dbReference type="AlphaFoldDB" id="I3EJJ4"/>
<protein>
    <submittedName>
        <fullName evidence="2">Uncharacterized protein</fullName>
    </submittedName>
</protein>
<dbReference type="HOGENOM" id="CLU_2868177_0_0_1"/>